<accession>A0AAU9QT58</accession>
<gene>
    <name evidence="1" type="ORF">THF1A12_40057</name>
</gene>
<dbReference type="AlphaFoldDB" id="A0AAU9QT58"/>
<dbReference type="RefSeq" id="WP_409589289.1">
    <property type="nucleotide sequence ID" value="NZ_CAKMTZ010000082.1"/>
</dbReference>
<sequence length="150" mass="16959">MSDKKQDNVPAVQRILAEFVSEVHDCKKSIASVIESNTSNEPTPAELALRKKLLECETLLEHVMELPYKLRGVTSTSFIYLNDTTIANAHDISLIHQISEHPNMNNYSVVLKNGVSVDFDSSDKGVDEYIYEIEETLRDELISNQLKDFS</sequence>
<evidence type="ECO:0000313" key="2">
    <source>
        <dbReference type="Proteomes" id="UP001295462"/>
    </source>
</evidence>
<proteinExistence type="predicted"/>
<comment type="caution">
    <text evidence="1">The sequence shown here is derived from an EMBL/GenBank/DDBJ whole genome shotgun (WGS) entry which is preliminary data.</text>
</comment>
<dbReference type="Proteomes" id="UP001295462">
    <property type="component" value="Unassembled WGS sequence"/>
</dbReference>
<dbReference type="EMBL" id="CAKMUD010000094">
    <property type="protein sequence ID" value="CAH1599208.1"/>
    <property type="molecule type" value="Genomic_DNA"/>
</dbReference>
<name>A0AAU9QT58_9VIBR</name>
<protein>
    <submittedName>
        <fullName evidence="1">Uncharacterized protein</fullName>
    </submittedName>
</protein>
<organism evidence="1 2">
    <name type="scientific">Vibrio jasicida</name>
    <dbReference type="NCBI Taxonomy" id="766224"/>
    <lineage>
        <taxon>Bacteria</taxon>
        <taxon>Pseudomonadati</taxon>
        <taxon>Pseudomonadota</taxon>
        <taxon>Gammaproteobacteria</taxon>
        <taxon>Vibrionales</taxon>
        <taxon>Vibrionaceae</taxon>
        <taxon>Vibrio</taxon>
    </lineage>
</organism>
<reference evidence="1" key="1">
    <citation type="submission" date="2022-01" db="EMBL/GenBank/DDBJ databases">
        <authorList>
            <person name="Lagorce A."/>
        </authorList>
    </citation>
    <scope>NUCLEOTIDE SEQUENCE</scope>
    <source>
        <strain evidence="1">Th15_F1_A12</strain>
    </source>
</reference>
<evidence type="ECO:0000313" key="1">
    <source>
        <dbReference type="EMBL" id="CAH1599208.1"/>
    </source>
</evidence>